<organism evidence="2 3">
    <name type="scientific">Holdemania filiformis</name>
    <dbReference type="NCBI Taxonomy" id="61171"/>
    <lineage>
        <taxon>Bacteria</taxon>
        <taxon>Bacillati</taxon>
        <taxon>Bacillota</taxon>
        <taxon>Erysipelotrichia</taxon>
        <taxon>Erysipelotrichales</taxon>
        <taxon>Erysipelotrichaceae</taxon>
        <taxon>Holdemania</taxon>
    </lineage>
</organism>
<dbReference type="Pfam" id="PF03613">
    <property type="entry name" value="EIID-AGA"/>
    <property type="match status" value="1"/>
</dbReference>
<feature type="transmembrane region" description="Helical" evidence="1">
    <location>
        <begin position="253"/>
        <end position="274"/>
    </location>
</feature>
<keyword evidence="1" id="KW-0472">Membrane</keyword>
<dbReference type="GO" id="GO:0005886">
    <property type="term" value="C:plasma membrane"/>
    <property type="evidence" value="ECO:0007669"/>
    <property type="project" value="TreeGrafter"/>
</dbReference>
<dbReference type="PANTHER" id="PTHR32502">
    <property type="entry name" value="N-ACETYLGALACTOSAMINE PERMEASE II COMPONENT-RELATED"/>
    <property type="match status" value="1"/>
</dbReference>
<dbReference type="Proteomes" id="UP000284178">
    <property type="component" value="Unassembled WGS sequence"/>
</dbReference>
<gene>
    <name evidence="2" type="ORF">DWY25_15830</name>
</gene>
<dbReference type="RefSeq" id="WP_006061325.1">
    <property type="nucleotide sequence ID" value="NZ_CABJCV010000027.1"/>
</dbReference>
<dbReference type="PANTHER" id="PTHR32502:SF23">
    <property type="entry name" value="TRANSPORT PROTEIN, PTS SYSTEM"/>
    <property type="match status" value="1"/>
</dbReference>
<dbReference type="GeneID" id="83016866"/>
<dbReference type="PROSITE" id="PS51108">
    <property type="entry name" value="PTS_EIID"/>
    <property type="match status" value="1"/>
</dbReference>
<dbReference type="GO" id="GO:0009401">
    <property type="term" value="P:phosphoenolpyruvate-dependent sugar phosphotransferase system"/>
    <property type="evidence" value="ECO:0007669"/>
    <property type="project" value="InterPro"/>
</dbReference>
<sequence>MTTGKMEKKEFMSGFWRSCCLQGCFNYERQQGLGFGYAMIPHLRRIYKDDPEGFKEAMKRHLVFYNITPQCTTFVQGIAVAMEEEAASNPDFDASSINAIKTALMGPLSGIGDSIFWGTLRTIGLGVGISFCMQGNILGPILFLLIHNIPHWFVRYKGLQVGYEQGLSFMENATEGGMLETFSMAAKMLGATVVGCMIATMINFTTTITLNMGNHQTLAIQSIFDEIAPKLLPLLLAFGCFALIRKGKKTTTVMLLLFLLGFVLAFLEGLPMFAPMV</sequence>
<keyword evidence="1" id="KW-0812">Transmembrane</keyword>
<dbReference type="AlphaFoldDB" id="A0A412FJX0"/>
<proteinExistence type="predicted"/>
<dbReference type="EMBL" id="QRUP01000027">
    <property type="protein sequence ID" value="RGR68465.1"/>
    <property type="molecule type" value="Genomic_DNA"/>
</dbReference>
<protein>
    <submittedName>
        <fullName evidence="2">PTS system mannose/fructose/sorbose family transporter subunit IID</fullName>
    </submittedName>
</protein>
<keyword evidence="1" id="KW-1133">Transmembrane helix</keyword>
<accession>A0A412FJX0</accession>
<dbReference type="InterPro" id="IPR050303">
    <property type="entry name" value="GatZ_KbaZ_carbometab"/>
</dbReference>
<dbReference type="InterPro" id="IPR004704">
    <property type="entry name" value="PTS_IID_man"/>
</dbReference>
<evidence type="ECO:0000256" key="1">
    <source>
        <dbReference type="SAM" id="Phobius"/>
    </source>
</evidence>
<feature type="transmembrane region" description="Helical" evidence="1">
    <location>
        <begin position="188"/>
        <end position="207"/>
    </location>
</feature>
<evidence type="ECO:0000313" key="3">
    <source>
        <dbReference type="Proteomes" id="UP000284178"/>
    </source>
</evidence>
<comment type="caution">
    <text evidence="2">The sequence shown here is derived from an EMBL/GenBank/DDBJ whole genome shotgun (WGS) entry which is preliminary data.</text>
</comment>
<evidence type="ECO:0000313" key="2">
    <source>
        <dbReference type="EMBL" id="RGR68465.1"/>
    </source>
</evidence>
<keyword evidence="3" id="KW-1185">Reference proteome</keyword>
<name>A0A412FJX0_9FIRM</name>
<reference evidence="2 3" key="1">
    <citation type="submission" date="2018-08" db="EMBL/GenBank/DDBJ databases">
        <title>A genome reference for cultivated species of the human gut microbiota.</title>
        <authorList>
            <person name="Zou Y."/>
            <person name="Xue W."/>
            <person name="Luo G."/>
        </authorList>
    </citation>
    <scope>NUCLEOTIDE SEQUENCE [LARGE SCALE GENOMIC DNA]</scope>
    <source>
        <strain evidence="2 3">AF24-29</strain>
    </source>
</reference>